<protein>
    <submittedName>
        <fullName evidence="2">Glycoside hydrolase family 15 protein</fullName>
    </submittedName>
</protein>
<dbReference type="GO" id="GO:0005975">
    <property type="term" value="P:carbohydrate metabolic process"/>
    <property type="evidence" value="ECO:0007669"/>
    <property type="project" value="InterPro"/>
</dbReference>
<evidence type="ECO:0000259" key="1">
    <source>
        <dbReference type="Pfam" id="PF00723"/>
    </source>
</evidence>
<dbReference type="Gene3D" id="1.50.10.10">
    <property type="match status" value="1"/>
</dbReference>
<name>A0A8J8CG10_9ARCH</name>
<dbReference type="Pfam" id="PF00723">
    <property type="entry name" value="Glyco_hydro_15"/>
    <property type="match status" value="1"/>
</dbReference>
<reference evidence="2" key="1">
    <citation type="submission" date="2021-04" db="EMBL/GenBank/DDBJ databases">
        <title>Genomic insights into ecological role and evolution of a novel Thermoplasmata order Candidatus Sysuiplasmatales.</title>
        <authorList>
            <person name="Yuan Y."/>
        </authorList>
    </citation>
    <scope>NUCLEOTIDE SEQUENCE</scope>
    <source>
        <strain evidence="2">YP2-bin.285</strain>
    </source>
</reference>
<dbReference type="InterPro" id="IPR012341">
    <property type="entry name" value="6hp_glycosidase-like_sf"/>
</dbReference>
<feature type="domain" description="GH15-like" evidence="1">
    <location>
        <begin position="277"/>
        <end position="645"/>
    </location>
</feature>
<dbReference type="PANTHER" id="PTHR31616:SF13">
    <property type="entry name" value="GLUCAN 1,4-ALPHA-GLUCOSIDASE"/>
    <property type="match status" value="1"/>
</dbReference>
<evidence type="ECO:0000313" key="2">
    <source>
        <dbReference type="EMBL" id="MBX8632157.1"/>
    </source>
</evidence>
<dbReference type="InterPro" id="IPR011613">
    <property type="entry name" value="GH15-like"/>
</dbReference>
<dbReference type="AlphaFoldDB" id="A0A8J8CG10"/>
<dbReference type="SUPFAM" id="SSF48208">
    <property type="entry name" value="Six-hairpin glycosidases"/>
    <property type="match status" value="1"/>
</dbReference>
<dbReference type="Proteomes" id="UP000716004">
    <property type="component" value="Unassembled WGS sequence"/>
</dbReference>
<dbReference type="InterPro" id="IPR008928">
    <property type="entry name" value="6-hairpin_glycosidase_sf"/>
</dbReference>
<comment type="caution">
    <text evidence="2">The sequence shown here is derived from an EMBL/GenBank/DDBJ whole genome shotgun (WGS) entry which is preliminary data.</text>
</comment>
<accession>A0A8J8CG10</accession>
<gene>
    <name evidence="2" type="ORF">J9259_06545</name>
</gene>
<sequence>MTPLPRDLPVGNEKFLIAFDRDYLIRDIYYPYVGDENHCVGHKFRVGVWINGTFSWIDSPDWEKRLLYVDDTLVTDVTLENRKLGVQIHFSDAVDFVIDAFLRKIEVKRTAQSDAEVRLFFHHDFHLYGNDIGDTAYFDPQLNVIIHYKDQRYFLIDGGADGNGGMDMFACGQKEMAGKEGTWRDAEDGMLSGNTISQGSVDSVIGVVFRMKGGESRTGYYYMLAGTDYDSVDKLQNLVRSRGVDRFIERTSNYWKLWCSKQHRHFSGLPDSLRKLYRRSLLAIATNIDHMGGIIAANDTDLLRFNRDTYSYVWPRDGGLVAYALDNAGYGYPASRFFEFCMRSISHSGYFLQKYNPNGSFASSWHPWVLNGRPSLPIQEDETAIVLWALWNHFDRYRDVEFIKPLYRPLIKNAADFISSYVDLETNLPLDSYDLWEERRGVFTFTTSACCAGLTAAAKFCESFGEESIAKRYSGVAEAMKQAMIRHLYSPSDGRFIRGLVLGENGKLVKDSSVDASLSGVFYFGVLSPDDPMVAGTMDAVHRKLWVPGRIGGIARYEGDAYQRADSNSNIPGNPWFICTLWLADWYTASAKSKEDLSRALELIKWASGNSMPSGILAEQIDPMSGSPLSVSPLTWSHAAFIDAVDRYLAKARELGVIT</sequence>
<dbReference type="PANTHER" id="PTHR31616">
    <property type="entry name" value="TREHALASE"/>
    <property type="match status" value="1"/>
</dbReference>
<organism evidence="2 3">
    <name type="scientific">Candidatus Sysuiplasma superficiale</name>
    <dbReference type="NCBI Taxonomy" id="2823368"/>
    <lineage>
        <taxon>Archaea</taxon>
        <taxon>Methanobacteriati</taxon>
        <taxon>Thermoplasmatota</taxon>
        <taxon>Thermoplasmata</taxon>
        <taxon>Candidatus Sysuiplasmatales</taxon>
        <taxon>Candidatus Sysuiplasmataceae</taxon>
        <taxon>Candidatus Sysuiplasma</taxon>
    </lineage>
</organism>
<keyword evidence="2" id="KW-0378">Hydrolase</keyword>
<proteinExistence type="predicted"/>
<dbReference type="EMBL" id="JAGVSJ010000016">
    <property type="protein sequence ID" value="MBX8632157.1"/>
    <property type="molecule type" value="Genomic_DNA"/>
</dbReference>
<dbReference type="GO" id="GO:0004553">
    <property type="term" value="F:hydrolase activity, hydrolyzing O-glycosyl compounds"/>
    <property type="evidence" value="ECO:0007669"/>
    <property type="project" value="TreeGrafter"/>
</dbReference>
<evidence type="ECO:0000313" key="3">
    <source>
        <dbReference type="Proteomes" id="UP000716004"/>
    </source>
</evidence>